<dbReference type="KEGG" id="thel:IG193_00670"/>
<protein>
    <submittedName>
        <fullName evidence="2">PH domain-containing protein</fullName>
    </submittedName>
</protein>
<dbReference type="GeneID" id="59148364"/>
<evidence type="ECO:0000259" key="1">
    <source>
        <dbReference type="Pfam" id="PF03703"/>
    </source>
</evidence>
<dbReference type="EMBL" id="CP062310">
    <property type="protein sequence ID" value="QOJ79014.1"/>
    <property type="molecule type" value="Genomic_DNA"/>
</dbReference>
<gene>
    <name evidence="2" type="ORF">IG193_00670</name>
</gene>
<name>A0A7L9FJB5_9CREN</name>
<proteinExistence type="predicted"/>
<dbReference type="InterPro" id="IPR005182">
    <property type="entry name" value="YdbS-like_PH"/>
</dbReference>
<dbReference type="InParanoid" id="A0A7L9FJB5"/>
<evidence type="ECO:0000313" key="2">
    <source>
        <dbReference type="EMBL" id="QOJ79014.1"/>
    </source>
</evidence>
<feature type="domain" description="YdbS-like PH" evidence="1">
    <location>
        <begin position="5"/>
        <end position="67"/>
    </location>
</feature>
<keyword evidence="3" id="KW-1185">Reference proteome</keyword>
<evidence type="ECO:0000313" key="3">
    <source>
        <dbReference type="Proteomes" id="UP000594121"/>
    </source>
</evidence>
<dbReference type="Pfam" id="PF03703">
    <property type="entry name" value="bPH_2"/>
    <property type="match status" value="1"/>
</dbReference>
<dbReference type="AlphaFoldDB" id="A0A7L9FJB5"/>
<accession>A0A7L9FJB5</accession>
<dbReference type="Proteomes" id="UP000594121">
    <property type="component" value="Chromosome"/>
</dbReference>
<organism evidence="2 3">
    <name type="scientific">Infirmifilum lucidum</name>
    <dbReference type="NCBI Taxonomy" id="2776706"/>
    <lineage>
        <taxon>Archaea</taxon>
        <taxon>Thermoproteota</taxon>
        <taxon>Thermoprotei</taxon>
        <taxon>Thermofilales</taxon>
        <taxon>Thermofilaceae</taxon>
        <taxon>Infirmifilum</taxon>
    </lineage>
</organism>
<dbReference type="RefSeq" id="WP_192818986.1">
    <property type="nucleotide sequence ID" value="NZ_CP062310.1"/>
</dbReference>
<sequence>MSTGKYGLIGRRVCEAKLDSIASSIVTQGLFGRLLNYGNIILSVPGHYAGSVPLLGVADPIRVRAIIEDACVRKAGQAK</sequence>
<reference evidence="2 3" key="1">
    <citation type="submission" date="2020-10" db="EMBL/GenBank/DDBJ databases">
        <title>Thermofilum lucidum 3507LT sp. nov. a novel member of Thermofilaceae family isolated from Chile hot spring, and proposal of description order Thermofilales.</title>
        <authorList>
            <person name="Zayulina K.S."/>
            <person name="Elcheninov A.G."/>
            <person name="Toshchakov S.V."/>
            <person name="Kublanov I.V."/>
        </authorList>
    </citation>
    <scope>NUCLEOTIDE SEQUENCE [LARGE SCALE GENOMIC DNA]</scope>
    <source>
        <strain evidence="2 3">3507LT</strain>
    </source>
</reference>